<dbReference type="GO" id="GO:0005740">
    <property type="term" value="C:mitochondrial envelope"/>
    <property type="evidence" value="ECO:0007669"/>
    <property type="project" value="InterPro"/>
</dbReference>
<dbReference type="InterPro" id="IPR002124">
    <property type="entry name" value="Cyt_c_oxidase_su5b"/>
</dbReference>
<feature type="binding site" evidence="3">
    <location>
        <position position="108"/>
    </location>
    <ligand>
        <name>Zn(2+)</name>
        <dbReference type="ChEBI" id="CHEBI:29105"/>
    </ligand>
</feature>
<sequence>MTSVCQRIIPAFLRNRLLCSSSRCTKATLPDSMELATGLEKRELQAKLDGNYNPFDYVVIQRENGTKNCPIEIPSAFECRLVGCICEDLSTSVNYMWIYKGIPKRCECGYWFKLKFKCGI</sequence>
<dbReference type="EMBL" id="OU900094">
    <property type="protein sequence ID" value="CAG9854054.1"/>
    <property type="molecule type" value="Genomic_DNA"/>
</dbReference>
<dbReference type="AlphaFoldDB" id="A0A9N9THS6"/>
<dbReference type="Gene3D" id="2.60.11.10">
    <property type="entry name" value="Cytochrome c oxidase, subunit Vb"/>
    <property type="match status" value="1"/>
</dbReference>
<dbReference type="CDD" id="cd00924">
    <property type="entry name" value="Cyt_c_Oxidase_Vb"/>
    <property type="match status" value="1"/>
</dbReference>
<protein>
    <recommendedName>
        <fullName evidence="6">Cytochrome c oxidase subunit 5B, mitochondrial</fullName>
    </recommendedName>
</protein>
<dbReference type="GO" id="GO:0006123">
    <property type="term" value="P:mitochondrial electron transport, cytochrome c to oxygen"/>
    <property type="evidence" value="ECO:0007669"/>
    <property type="project" value="InterPro"/>
</dbReference>
<evidence type="ECO:0008006" key="6">
    <source>
        <dbReference type="Google" id="ProtNLM"/>
    </source>
</evidence>
<name>A0A9N9THS6_PHYSR</name>
<proteinExistence type="predicted"/>
<organism evidence="4 5">
    <name type="scientific">Phyllotreta striolata</name>
    <name type="common">Striped flea beetle</name>
    <name type="synonym">Crioceris striolata</name>
    <dbReference type="NCBI Taxonomy" id="444603"/>
    <lineage>
        <taxon>Eukaryota</taxon>
        <taxon>Metazoa</taxon>
        <taxon>Ecdysozoa</taxon>
        <taxon>Arthropoda</taxon>
        <taxon>Hexapoda</taxon>
        <taxon>Insecta</taxon>
        <taxon>Pterygota</taxon>
        <taxon>Neoptera</taxon>
        <taxon>Endopterygota</taxon>
        <taxon>Coleoptera</taxon>
        <taxon>Polyphaga</taxon>
        <taxon>Cucujiformia</taxon>
        <taxon>Chrysomeloidea</taxon>
        <taxon>Chrysomelidae</taxon>
        <taxon>Galerucinae</taxon>
        <taxon>Alticini</taxon>
        <taxon>Phyllotreta</taxon>
    </lineage>
</organism>
<keyword evidence="1 3" id="KW-0479">Metal-binding</keyword>
<dbReference type="SUPFAM" id="SSF57802">
    <property type="entry name" value="Rubredoxin-like"/>
    <property type="match status" value="1"/>
</dbReference>
<reference evidence="4" key="1">
    <citation type="submission" date="2022-01" db="EMBL/GenBank/DDBJ databases">
        <authorList>
            <person name="King R."/>
        </authorList>
    </citation>
    <scope>NUCLEOTIDE SEQUENCE</scope>
</reference>
<evidence type="ECO:0000256" key="2">
    <source>
        <dbReference type="ARBA" id="ARBA00022833"/>
    </source>
</evidence>
<dbReference type="FunFam" id="2.60.11.10:FF:000004">
    <property type="entry name" value="Cytochrome c oxidase subunit 5B"/>
    <property type="match status" value="1"/>
</dbReference>
<dbReference type="PANTHER" id="PTHR10122">
    <property type="entry name" value="CYTOCHROME C OXIDASE SUBUNIT 5B, MITOCHONDRIAL"/>
    <property type="match status" value="1"/>
</dbReference>
<feature type="binding site" evidence="3">
    <location>
        <position position="84"/>
    </location>
    <ligand>
        <name>Zn(2+)</name>
        <dbReference type="ChEBI" id="CHEBI:29105"/>
    </ligand>
</feature>
<keyword evidence="2 3" id="KW-0862">Zinc</keyword>
<evidence type="ECO:0000313" key="5">
    <source>
        <dbReference type="Proteomes" id="UP001153712"/>
    </source>
</evidence>
<evidence type="ECO:0000256" key="3">
    <source>
        <dbReference type="PIRSR" id="PIRSR602124-1"/>
    </source>
</evidence>
<dbReference type="PANTHER" id="PTHR10122:SF0">
    <property type="entry name" value="CYTOCHROME C OXIDASE SUBUNIT 5B, ISOFORM A-RELATED"/>
    <property type="match status" value="1"/>
</dbReference>
<dbReference type="InterPro" id="IPR036972">
    <property type="entry name" value="Cyt_c_oxidase_su5b_sf"/>
</dbReference>
<evidence type="ECO:0000256" key="1">
    <source>
        <dbReference type="ARBA" id="ARBA00022723"/>
    </source>
</evidence>
<dbReference type="GO" id="GO:0046872">
    <property type="term" value="F:metal ion binding"/>
    <property type="evidence" value="ECO:0007669"/>
    <property type="project" value="UniProtKB-KW"/>
</dbReference>
<dbReference type="Proteomes" id="UP001153712">
    <property type="component" value="Chromosome 1"/>
</dbReference>
<feature type="binding site" evidence="3">
    <location>
        <position position="106"/>
    </location>
    <ligand>
        <name>Zn(2+)</name>
        <dbReference type="ChEBI" id="CHEBI:29105"/>
    </ligand>
</feature>
<feature type="binding site" evidence="3">
    <location>
        <position position="86"/>
    </location>
    <ligand>
        <name>Zn(2+)</name>
        <dbReference type="ChEBI" id="CHEBI:29105"/>
    </ligand>
</feature>
<dbReference type="GO" id="GO:0045277">
    <property type="term" value="C:respiratory chain complex IV"/>
    <property type="evidence" value="ECO:0007669"/>
    <property type="project" value="InterPro"/>
</dbReference>
<evidence type="ECO:0000313" key="4">
    <source>
        <dbReference type="EMBL" id="CAG9854054.1"/>
    </source>
</evidence>
<gene>
    <name evidence="4" type="ORF">PHYEVI_LOCUS519</name>
</gene>
<accession>A0A9N9THS6</accession>
<dbReference type="PROSITE" id="PS51359">
    <property type="entry name" value="COX5B_2"/>
    <property type="match status" value="1"/>
</dbReference>
<dbReference type="OrthoDB" id="10249250at2759"/>
<dbReference type="Pfam" id="PF01215">
    <property type="entry name" value="COX5B"/>
    <property type="match status" value="1"/>
</dbReference>
<keyword evidence="5" id="KW-1185">Reference proteome</keyword>